<sequence length="200" mass="23058">MSQVYSTEDLIAILAQERQACMRGERLSLNIQLSGHPIIDQFVAVEGVQNFIAYKDFKSTIHRYQRKHQVSGIIWQEIIIGGQTLHYPAIHDQLIALPQDLDILQQAKSKILHFWHQVTVAMDIFIADGRRYQQITHQDIEPISQRTQWALIYKWENSSYLEILLQLGWGQPTEASYQRSLPHSGSRCIHAVYPGTRPIG</sequence>
<dbReference type="RefSeq" id="WP_283766543.1">
    <property type="nucleotide sequence ID" value="NZ_JAQOSO010000046.1"/>
</dbReference>
<gene>
    <name evidence="1" type="ORF">PMG25_08905</name>
</gene>
<proteinExistence type="predicted"/>
<protein>
    <submittedName>
        <fullName evidence="1">Uncharacterized protein</fullName>
    </submittedName>
</protein>
<dbReference type="Proteomes" id="UP001235849">
    <property type="component" value="Unassembled WGS sequence"/>
</dbReference>
<organism evidence="1 2">
    <name type="scientific">Roseofilum capinflatum BLCC-M114</name>
    <dbReference type="NCBI Taxonomy" id="3022440"/>
    <lineage>
        <taxon>Bacteria</taxon>
        <taxon>Bacillati</taxon>
        <taxon>Cyanobacteriota</taxon>
        <taxon>Cyanophyceae</taxon>
        <taxon>Desertifilales</taxon>
        <taxon>Desertifilaceae</taxon>
        <taxon>Roseofilum</taxon>
        <taxon>Roseofilum capinflatum</taxon>
    </lineage>
</organism>
<name>A0ABT7B4V7_9CYAN</name>
<comment type="caution">
    <text evidence="1">The sequence shown here is derived from an EMBL/GenBank/DDBJ whole genome shotgun (WGS) entry which is preliminary data.</text>
</comment>
<reference evidence="1 2" key="1">
    <citation type="submission" date="2023-01" db="EMBL/GenBank/DDBJ databases">
        <title>Novel diversity within Roseofilum (Cyanobacteria; Desertifilaceae) from marine benthic mats with descriptions of four novel species.</title>
        <authorList>
            <person name="Wang Y."/>
            <person name="Berthold D.E."/>
            <person name="Hu J."/>
            <person name="Lefler F.W."/>
            <person name="Laughinghouse H.D. IV."/>
        </authorList>
    </citation>
    <scope>NUCLEOTIDE SEQUENCE [LARGE SCALE GENOMIC DNA]</scope>
    <source>
        <strain evidence="1 2">BLCC-M114</strain>
    </source>
</reference>
<keyword evidence="2" id="KW-1185">Reference proteome</keyword>
<evidence type="ECO:0000313" key="1">
    <source>
        <dbReference type="EMBL" id="MDJ1174210.1"/>
    </source>
</evidence>
<dbReference type="EMBL" id="JAQOSO010000046">
    <property type="protein sequence ID" value="MDJ1174210.1"/>
    <property type="molecule type" value="Genomic_DNA"/>
</dbReference>
<evidence type="ECO:0000313" key="2">
    <source>
        <dbReference type="Proteomes" id="UP001235849"/>
    </source>
</evidence>
<accession>A0ABT7B4V7</accession>